<dbReference type="KEGG" id="rhg:EXZ61_18610"/>
<evidence type="ECO:0000313" key="1">
    <source>
        <dbReference type="EMBL" id="QDL56027.1"/>
    </source>
</evidence>
<dbReference type="NCBIfam" id="NF005403">
    <property type="entry name" value="PRK06953.1"/>
    <property type="match status" value="1"/>
</dbReference>
<name>A0A515ETM1_9BURK</name>
<dbReference type="PANTHER" id="PTHR45458">
    <property type="entry name" value="SHORT-CHAIN DEHYDROGENASE/REDUCTASE SDR"/>
    <property type="match status" value="1"/>
</dbReference>
<dbReference type="SUPFAM" id="SSF51735">
    <property type="entry name" value="NAD(P)-binding Rossmann-fold domains"/>
    <property type="match status" value="1"/>
</dbReference>
<dbReference type="InterPro" id="IPR052184">
    <property type="entry name" value="SDR_enzymes"/>
</dbReference>
<dbReference type="EMBL" id="CP036282">
    <property type="protein sequence ID" value="QDL56027.1"/>
    <property type="molecule type" value="Genomic_DNA"/>
</dbReference>
<reference evidence="2" key="2">
    <citation type="journal article" date="2020" name="Int. J. Syst. Evol. Microbiol.">
        <title>Genomic insights into a novel species Rhodoferax aquaticus sp. nov., isolated from freshwater.</title>
        <authorList>
            <person name="Li T."/>
            <person name="Zhuo Y."/>
            <person name="Jin C.Z."/>
            <person name="Wu X."/>
            <person name="Ko S.R."/>
            <person name="Jin F.J."/>
            <person name="Ahn C.Y."/>
            <person name="Oh H.M."/>
            <person name="Lee H.G."/>
            <person name="Jin L."/>
        </authorList>
    </citation>
    <scope>NUCLEOTIDE SEQUENCE [LARGE SCALE GENOMIC DNA]</scope>
    <source>
        <strain evidence="2">Gr-4</strain>
    </source>
</reference>
<organism evidence="1 2">
    <name type="scientific">Rhodoferax aquaticus</name>
    <dbReference type="NCBI Taxonomy" id="2527691"/>
    <lineage>
        <taxon>Bacteria</taxon>
        <taxon>Pseudomonadati</taxon>
        <taxon>Pseudomonadota</taxon>
        <taxon>Betaproteobacteria</taxon>
        <taxon>Burkholderiales</taxon>
        <taxon>Comamonadaceae</taxon>
        <taxon>Rhodoferax</taxon>
    </lineage>
</organism>
<gene>
    <name evidence="1" type="ORF">EXZ61_18610</name>
</gene>
<dbReference type="GO" id="GO:0016616">
    <property type="term" value="F:oxidoreductase activity, acting on the CH-OH group of donors, NAD or NADP as acceptor"/>
    <property type="evidence" value="ECO:0007669"/>
    <property type="project" value="TreeGrafter"/>
</dbReference>
<sequence length="228" mass="24649">MKTVLVMGASRGIGLELVRQYVEAGDRVIATARDEAGLACLRDMGAEPKTLDVANPASVSGLSWQLDGEKIDIAYYVAGVFSDEDAKSPPTQQAFDAMMHVNVLGAMQALPQVAPWVEEARGQFVFITSDFAHIGGVQSSRAWMYHVSKAALNMAVVAAQPDYPNAQFLLIHPGWVRTDMGTAQAPLLPEDSVAAIRKTVAQRKTPKTSHTCADVPYLRWDGSAFSGW</sequence>
<dbReference type="PANTHER" id="PTHR45458:SF1">
    <property type="entry name" value="SHORT CHAIN DEHYDROGENASE"/>
    <property type="match status" value="1"/>
</dbReference>
<protein>
    <submittedName>
        <fullName evidence="1">SDR family oxidoreductase</fullName>
    </submittedName>
</protein>
<accession>A0A515ETM1</accession>
<dbReference type="Pfam" id="PF00106">
    <property type="entry name" value="adh_short"/>
    <property type="match status" value="1"/>
</dbReference>
<keyword evidence="2" id="KW-1185">Reference proteome</keyword>
<dbReference type="Proteomes" id="UP000317365">
    <property type="component" value="Chromosome"/>
</dbReference>
<dbReference type="PRINTS" id="PR00081">
    <property type="entry name" value="GDHRDH"/>
</dbReference>
<proteinExistence type="predicted"/>
<dbReference type="Gene3D" id="3.40.50.720">
    <property type="entry name" value="NAD(P)-binding Rossmann-like Domain"/>
    <property type="match status" value="1"/>
</dbReference>
<dbReference type="AlphaFoldDB" id="A0A515ETM1"/>
<dbReference type="InterPro" id="IPR002347">
    <property type="entry name" value="SDR_fam"/>
</dbReference>
<dbReference type="InterPro" id="IPR036291">
    <property type="entry name" value="NAD(P)-bd_dom_sf"/>
</dbReference>
<evidence type="ECO:0000313" key="2">
    <source>
        <dbReference type="Proteomes" id="UP000317365"/>
    </source>
</evidence>
<dbReference type="RefSeq" id="WP_142813254.1">
    <property type="nucleotide sequence ID" value="NZ_CP036282.1"/>
</dbReference>
<reference evidence="2" key="1">
    <citation type="submission" date="2019-02" db="EMBL/GenBank/DDBJ databases">
        <title>Complete genome sequence of Rhodoferax sp. Gr-4.</title>
        <authorList>
            <person name="Jin L."/>
        </authorList>
    </citation>
    <scope>NUCLEOTIDE SEQUENCE [LARGE SCALE GENOMIC DNA]</scope>
    <source>
        <strain evidence="2">Gr-4</strain>
    </source>
</reference>